<dbReference type="GO" id="GO:0016887">
    <property type="term" value="F:ATP hydrolysis activity"/>
    <property type="evidence" value="ECO:0007669"/>
    <property type="project" value="InterPro"/>
</dbReference>
<dbReference type="InterPro" id="IPR027417">
    <property type="entry name" value="P-loop_NTPase"/>
</dbReference>
<dbReference type="PANTHER" id="PTHR43297:SF14">
    <property type="entry name" value="ATPASE AAA-TYPE CORE DOMAIN-CONTAINING PROTEIN"/>
    <property type="match status" value="1"/>
</dbReference>
<dbReference type="PROSITE" id="PS50893">
    <property type="entry name" value="ABC_TRANSPORTER_2"/>
    <property type="match status" value="1"/>
</dbReference>
<evidence type="ECO:0000256" key="1">
    <source>
        <dbReference type="ARBA" id="ARBA00004202"/>
    </source>
</evidence>
<dbReference type="SUPFAM" id="SSF52540">
    <property type="entry name" value="P-loop containing nucleoside triphosphate hydrolases"/>
    <property type="match status" value="1"/>
</dbReference>
<evidence type="ECO:0000256" key="5">
    <source>
        <dbReference type="ARBA" id="ARBA00022741"/>
    </source>
</evidence>
<dbReference type="AlphaFoldDB" id="A0A6J6FVI4"/>
<dbReference type="GO" id="GO:0005886">
    <property type="term" value="C:plasma membrane"/>
    <property type="evidence" value="ECO:0007669"/>
    <property type="project" value="UniProtKB-SubCell"/>
</dbReference>
<evidence type="ECO:0000256" key="6">
    <source>
        <dbReference type="ARBA" id="ARBA00022840"/>
    </source>
</evidence>
<keyword evidence="8" id="KW-0472">Membrane</keyword>
<evidence type="ECO:0000256" key="3">
    <source>
        <dbReference type="ARBA" id="ARBA00022475"/>
    </source>
</evidence>
<name>A0A6J6FVI4_9ZZZZ</name>
<dbReference type="InterPro" id="IPR003439">
    <property type="entry name" value="ABC_transporter-like_ATP-bd"/>
</dbReference>
<sequence>MLEINNLRISIAGRTLVKIDHLTAAPGERLGLVGESGSGKTLTVLSILGLLPSMMDVEGSIIFAGQELLGKPEDELATIRGRDIAMVFQDPSRSLNPTMKVGRQIGETLHLHTKLSKSEIAQKTLELMHSVQLQHPEKLVSRYPHELSGGQQQRVMIAAAIACQPKLLIADEPTTALDVTVQQGVLKLLLKLSRESDMAMIFVSHNLGVVQAVSERIAVMHDGEIVELGLTTQILDSPGAAYTKELIGANPSIPDAQELRRLLGTRFPTGKGV</sequence>
<evidence type="ECO:0000259" key="9">
    <source>
        <dbReference type="PROSITE" id="PS50893"/>
    </source>
</evidence>
<proteinExistence type="predicted"/>
<organism evidence="10">
    <name type="scientific">freshwater metagenome</name>
    <dbReference type="NCBI Taxonomy" id="449393"/>
    <lineage>
        <taxon>unclassified sequences</taxon>
        <taxon>metagenomes</taxon>
        <taxon>ecological metagenomes</taxon>
    </lineage>
</organism>
<dbReference type="Pfam" id="PF00005">
    <property type="entry name" value="ABC_tran"/>
    <property type="match status" value="1"/>
</dbReference>
<comment type="subcellular location">
    <subcellularLocation>
        <location evidence="1">Cell membrane</location>
        <topology evidence="1">Peripheral membrane protein</topology>
    </subcellularLocation>
</comment>
<dbReference type="PROSITE" id="PS00211">
    <property type="entry name" value="ABC_TRANSPORTER_1"/>
    <property type="match status" value="1"/>
</dbReference>
<feature type="domain" description="ABC transporter" evidence="9">
    <location>
        <begin position="2"/>
        <end position="247"/>
    </location>
</feature>
<keyword evidence="4" id="KW-0997">Cell inner membrane</keyword>
<dbReference type="EMBL" id="CAEZUG010000026">
    <property type="protein sequence ID" value="CAB4590973.1"/>
    <property type="molecule type" value="Genomic_DNA"/>
</dbReference>
<evidence type="ECO:0000256" key="8">
    <source>
        <dbReference type="ARBA" id="ARBA00023136"/>
    </source>
</evidence>
<evidence type="ECO:0000256" key="7">
    <source>
        <dbReference type="ARBA" id="ARBA00022967"/>
    </source>
</evidence>
<keyword evidence="6" id="KW-0067">ATP-binding</keyword>
<keyword evidence="5" id="KW-0547">Nucleotide-binding</keyword>
<gene>
    <name evidence="10" type="ORF">UFOPK1795_00589</name>
</gene>
<dbReference type="SMART" id="SM00382">
    <property type="entry name" value="AAA"/>
    <property type="match status" value="1"/>
</dbReference>
<keyword evidence="7" id="KW-1278">Translocase</keyword>
<dbReference type="CDD" id="cd03257">
    <property type="entry name" value="ABC_NikE_OppD_transporters"/>
    <property type="match status" value="1"/>
</dbReference>
<dbReference type="InterPro" id="IPR050388">
    <property type="entry name" value="ABC_Ni/Peptide_Import"/>
</dbReference>
<dbReference type="InterPro" id="IPR003593">
    <property type="entry name" value="AAA+_ATPase"/>
</dbReference>
<protein>
    <submittedName>
        <fullName evidence="10">Unannotated protein</fullName>
    </submittedName>
</protein>
<evidence type="ECO:0000313" key="10">
    <source>
        <dbReference type="EMBL" id="CAB4590973.1"/>
    </source>
</evidence>
<dbReference type="GO" id="GO:0005524">
    <property type="term" value="F:ATP binding"/>
    <property type="evidence" value="ECO:0007669"/>
    <property type="project" value="UniProtKB-KW"/>
</dbReference>
<reference evidence="10" key="1">
    <citation type="submission" date="2020-05" db="EMBL/GenBank/DDBJ databases">
        <authorList>
            <person name="Chiriac C."/>
            <person name="Salcher M."/>
            <person name="Ghai R."/>
            <person name="Kavagutti S V."/>
        </authorList>
    </citation>
    <scope>NUCLEOTIDE SEQUENCE</scope>
</reference>
<accession>A0A6J6FVI4</accession>
<evidence type="ECO:0000256" key="4">
    <source>
        <dbReference type="ARBA" id="ARBA00022519"/>
    </source>
</evidence>
<dbReference type="PANTHER" id="PTHR43297">
    <property type="entry name" value="OLIGOPEPTIDE TRANSPORT ATP-BINDING PROTEIN APPD"/>
    <property type="match status" value="1"/>
</dbReference>
<dbReference type="InterPro" id="IPR017871">
    <property type="entry name" value="ABC_transporter-like_CS"/>
</dbReference>
<keyword evidence="3" id="KW-1003">Cell membrane</keyword>
<evidence type="ECO:0000256" key="2">
    <source>
        <dbReference type="ARBA" id="ARBA00022448"/>
    </source>
</evidence>
<keyword evidence="2" id="KW-0813">Transport</keyword>
<dbReference type="Gene3D" id="3.40.50.300">
    <property type="entry name" value="P-loop containing nucleotide triphosphate hydrolases"/>
    <property type="match status" value="1"/>
</dbReference>